<evidence type="ECO:0008006" key="7">
    <source>
        <dbReference type="Google" id="ProtNLM"/>
    </source>
</evidence>
<evidence type="ECO:0000313" key="5">
    <source>
        <dbReference type="EMBL" id="GAD47568.1"/>
    </source>
</evidence>
<dbReference type="AlphaFoldDB" id="U2ZYG5"/>
<dbReference type="Pfam" id="PF03938">
    <property type="entry name" value="OmpH"/>
    <property type="match status" value="1"/>
</dbReference>
<dbReference type="OrthoDB" id="7427936at2"/>
<dbReference type="GO" id="GO:0051082">
    <property type="term" value="F:unfolded protein binding"/>
    <property type="evidence" value="ECO:0007669"/>
    <property type="project" value="InterPro"/>
</dbReference>
<feature type="region of interest" description="Disordered" evidence="3">
    <location>
        <begin position="195"/>
        <end position="220"/>
    </location>
</feature>
<proteinExistence type="inferred from homology"/>
<reference evidence="5 6" key="1">
    <citation type="submission" date="2013-09" db="EMBL/GenBank/DDBJ databases">
        <title>Whole genome shotgun sequence of Novosphingobium tardaugens NBRC 16725.</title>
        <authorList>
            <person name="Isaki S."/>
            <person name="Hosoyama A."/>
            <person name="Tsuchikane K."/>
            <person name="Katsumata H."/>
            <person name="Ando Y."/>
            <person name="Yamazaki S."/>
            <person name="Fujita N."/>
        </authorList>
    </citation>
    <scope>NUCLEOTIDE SEQUENCE [LARGE SCALE GENOMIC DNA]</scope>
    <source>
        <strain evidence="5 6">NBRC 16725</strain>
    </source>
</reference>
<accession>U2ZYG5</accession>
<dbReference type="SMART" id="SM00935">
    <property type="entry name" value="OmpH"/>
    <property type="match status" value="1"/>
</dbReference>
<evidence type="ECO:0000256" key="1">
    <source>
        <dbReference type="ARBA" id="ARBA00009091"/>
    </source>
</evidence>
<comment type="caution">
    <text evidence="5">The sequence shown here is derived from an EMBL/GenBank/DDBJ whole genome shotgun (WGS) entry which is preliminary data.</text>
</comment>
<dbReference type="eggNOG" id="COG2825">
    <property type="taxonomic scope" value="Bacteria"/>
</dbReference>
<protein>
    <recommendedName>
        <fullName evidence="7">OmpH family outer membrane protein</fullName>
    </recommendedName>
</protein>
<comment type="similarity">
    <text evidence="1">Belongs to the Skp family.</text>
</comment>
<evidence type="ECO:0000256" key="3">
    <source>
        <dbReference type="SAM" id="MobiDB-lite"/>
    </source>
</evidence>
<dbReference type="SUPFAM" id="SSF111384">
    <property type="entry name" value="OmpH-like"/>
    <property type="match status" value="1"/>
</dbReference>
<organism evidence="5 6">
    <name type="scientific">Caenibius tardaugens NBRC 16725</name>
    <dbReference type="NCBI Taxonomy" id="1219035"/>
    <lineage>
        <taxon>Bacteria</taxon>
        <taxon>Pseudomonadati</taxon>
        <taxon>Pseudomonadota</taxon>
        <taxon>Alphaproteobacteria</taxon>
        <taxon>Sphingomonadales</taxon>
        <taxon>Erythrobacteraceae</taxon>
        <taxon>Caenibius</taxon>
    </lineage>
</organism>
<name>U2ZYG5_9SPHN</name>
<dbReference type="InterPro" id="IPR005632">
    <property type="entry name" value="Chaperone_Skp"/>
</dbReference>
<dbReference type="Proteomes" id="UP000016568">
    <property type="component" value="Unassembled WGS sequence"/>
</dbReference>
<sequence length="220" mass="23442">MKILLKSALAAGLVLSAAPIAIAPATAQVVKGIGWVSTEGVIANSNAYRTAQQQRETTYKAQYDAAKAKKAQVEAQLKPLVDKFNADSQAASPNVASLQQQAATIQQIEQNGQRDIQNIMQPVALSNAYVEEQIYDKIDAAIKAASTKNKVGLILAQDSLVYAEDAYNMNQQVLAELNTLLPSAQLVPPQGWLPRQLREQQAAQQGAAPAAPAQPSPSGR</sequence>
<evidence type="ECO:0000256" key="4">
    <source>
        <dbReference type="SAM" id="SignalP"/>
    </source>
</evidence>
<evidence type="ECO:0000256" key="2">
    <source>
        <dbReference type="ARBA" id="ARBA00022729"/>
    </source>
</evidence>
<dbReference type="PANTHER" id="PTHR35089">
    <property type="entry name" value="CHAPERONE PROTEIN SKP"/>
    <property type="match status" value="1"/>
</dbReference>
<feature type="chain" id="PRO_5030177846" description="OmpH family outer membrane protein" evidence="4">
    <location>
        <begin position="28"/>
        <end position="220"/>
    </location>
</feature>
<dbReference type="GO" id="GO:0050821">
    <property type="term" value="P:protein stabilization"/>
    <property type="evidence" value="ECO:0007669"/>
    <property type="project" value="TreeGrafter"/>
</dbReference>
<dbReference type="RefSeq" id="WP_021688475.1">
    <property type="nucleotide sequence ID" value="NZ_BASZ01000001.1"/>
</dbReference>
<gene>
    <name evidence="5" type="ORF">NT2_01_03370</name>
</gene>
<dbReference type="PANTHER" id="PTHR35089:SF1">
    <property type="entry name" value="CHAPERONE PROTEIN SKP"/>
    <property type="match status" value="1"/>
</dbReference>
<keyword evidence="6" id="KW-1185">Reference proteome</keyword>
<dbReference type="Gene3D" id="3.30.910.20">
    <property type="entry name" value="Skp domain"/>
    <property type="match status" value="1"/>
</dbReference>
<evidence type="ECO:0000313" key="6">
    <source>
        <dbReference type="Proteomes" id="UP000016568"/>
    </source>
</evidence>
<dbReference type="GO" id="GO:0005829">
    <property type="term" value="C:cytosol"/>
    <property type="evidence" value="ECO:0007669"/>
    <property type="project" value="TreeGrafter"/>
</dbReference>
<dbReference type="KEGG" id="ntd:EGO55_15460"/>
<feature type="signal peptide" evidence="4">
    <location>
        <begin position="1"/>
        <end position="27"/>
    </location>
</feature>
<dbReference type="InterPro" id="IPR024930">
    <property type="entry name" value="Skp_dom_sf"/>
</dbReference>
<keyword evidence="2 4" id="KW-0732">Signal</keyword>
<feature type="compositionally biased region" description="Low complexity" evidence="3">
    <location>
        <begin position="200"/>
        <end position="220"/>
    </location>
</feature>
<dbReference type="EMBL" id="BASZ01000001">
    <property type="protein sequence ID" value="GAD47568.1"/>
    <property type="molecule type" value="Genomic_DNA"/>
</dbReference>